<keyword evidence="6" id="KW-1185">Reference proteome</keyword>
<comment type="caution">
    <text evidence="5">The sequence shown here is derived from an EMBL/GenBank/DDBJ whole genome shotgun (WGS) entry which is preliminary data.</text>
</comment>
<dbReference type="RefSeq" id="XP_043171118.1">
    <property type="nucleotide sequence ID" value="XM_043315183.1"/>
</dbReference>
<dbReference type="Gene3D" id="1.25.40.720">
    <property type="entry name" value="Telomere length regulation protein 2, C-terminal domain"/>
    <property type="match status" value="2"/>
</dbReference>
<dbReference type="Proteomes" id="UP000676310">
    <property type="component" value="Unassembled WGS sequence"/>
</dbReference>
<evidence type="ECO:0000313" key="6">
    <source>
        <dbReference type="Proteomes" id="UP000676310"/>
    </source>
</evidence>
<dbReference type="PANTHER" id="PTHR15830">
    <property type="entry name" value="TELOMERE LENGTH REGULATION PROTEIN TEL2 FAMILY MEMBER"/>
    <property type="match status" value="1"/>
</dbReference>
<comment type="similarity">
    <text evidence="1">Belongs to the TEL2 family.</text>
</comment>
<feature type="domain" description="Heterokaryon incompatibility" evidence="3">
    <location>
        <begin position="1005"/>
        <end position="1179"/>
    </location>
</feature>
<evidence type="ECO:0000256" key="1">
    <source>
        <dbReference type="ARBA" id="ARBA00006133"/>
    </source>
</evidence>
<accession>A0A8J2N7N8</accession>
<feature type="domain" description="Telomere length regulation protein conserved" evidence="4">
    <location>
        <begin position="584"/>
        <end position="695"/>
    </location>
</feature>
<evidence type="ECO:0000313" key="5">
    <source>
        <dbReference type="EMBL" id="CAG5172956.1"/>
    </source>
</evidence>
<feature type="region of interest" description="Disordered" evidence="2">
    <location>
        <begin position="510"/>
        <end position="529"/>
    </location>
</feature>
<dbReference type="PANTHER" id="PTHR15830:SF10">
    <property type="entry name" value="TELOMERE LENGTH REGULATION PROTEIN TEL2 HOMOLOG"/>
    <property type="match status" value="1"/>
</dbReference>
<protein>
    <recommendedName>
        <fullName evidence="7">Heterokaryon incompatibility domain-containing protein</fullName>
    </recommendedName>
</protein>
<dbReference type="EMBL" id="CAJRGZ010000022">
    <property type="protein sequence ID" value="CAG5172956.1"/>
    <property type="molecule type" value="Genomic_DNA"/>
</dbReference>
<evidence type="ECO:0000259" key="4">
    <source>
        <dbReference type="Pfam" id="PF10193"/>
    </source>
</evidence>
<dbReference type="GO" id="GO:0051879">
    <property type="term" value="F:Hsp90 protein binding"/>
    <property type="evidence" value="ECO:0007669"/>
    <property type="project" value="TreeGrafter"/>
</dbReference>
<reference evidence="5" key="1">
    <citation type="submission" date="2021-05" db="EMBL/GenBank/DDBJ databases">
        <authorList>
            <person name="Stam R."/>
        </authorList>
    </citation>
    <scope>NUCLEOTIDE SEQUENCE</scope>
    <source>
        <strain evidence="5">CS162</strain>
    </source>
</reference>
<dbReference type="FunFam" id="1.25.40.720:FF:000004">
    <property type="entry name" value="WGS project CABT00000000 data, contig 2.6"/>
    <property type="match status" value="1"/>
</dbReference>
<dbReference type="InterPro" id="IPR010730">
    <property type="entry name" value="HET"/>
</dbReference>
<sequence length="1531" mass="172972">MPDFLTAVSTKKVKNSEPLIQEVKSLNIQEDAVSVNSTDSALEALKNQPSRKTVNAVLDYFTTKGFSLLLPEPLNASIAHQLINDTIPNYWRTIKGSAEVSNLAKILRNPTGLGHINTRLRTLIADSRQKKAPGEARNTAEHIADTLDVLSYILMDKQTSHLVLQDVIAFSKNPVQSKLIWREYLAQVASGRLLSIAAEAEDILKKNDKTYGETNWVADGKEYAAWLGRNIAILLEHSSNSEEYLAAAVELCSKALSLGYTDRIITSLFDTLIDLGSIERFTNLLSQMKTFEQRKYLNAIAVFVVKEYFFTDNFSKDDRPIAASSTVSSAAALFHTLIEDDDVLKEHLVSSLTRSTIPALDESLLARRSVLAALAKDEEKLHNLLENLIKTFGDSVYIRHTPILQQEALAQTLALCSGYVKRSQPMFLNMMAKSTYHVNGMSNRIGAASTRARFLGIAVGVAISKMVDKPDLQLKFELEDVEAEEASWYQRLTEVDDKIGEVKDLKTKRQNISSTKKVQTKPKPTPKVSKAPAITEIQGPWVVEVMSDSDDEDADLMVYEKPDSDPEDDTDDPTAINRNKPTAPVYIRDLIAGLRDQENYDRHELALATAASLIRRKANFGTEVTDHLEELATLLTGLQDNSELEGFAQQRQQALIAVLLAKPAQMAQWFARSFFSGDYSLQQRIAMLTTLGLGARELAGMKDTSTDPLVPAKPDFPSKQLPPHLHKIYAEESNAPTVARISSSMAREMLSPIASQAADQLSGPNILKVRTFSSRMEVEKKRHKPIPNALAQIVADNFFFPITGRWWLQIRANSDSIYASTHLLPPFLQTLSLLLNASGPNTLALPQMTHEYWDLLLSVRGLASKDKNVLNAVLFGFLMLLETNENKERVATEQGKELIETQTWVRMVFEGLDPRAHVAPRQKTSNDFLDTSQTWMKRCKCAKSWEAPGERWYPRRLLDLQELRVSFKDPRNARIRLVESAESLGLQATSGRDHRIRSRRDDDRYVTLSHCWGKPIPGVIPLRLTSETERRFKTEGIRLQELPKTFRDAVVFASRLDKVGFIWIDSLCIRQPLSRAQDQLQDWFEQSRYMGTVYQKGFLNISATASSDGNGGLFFDERPEHLWENNVNVYYPEDNPLVPKRAATAELDAYTRCTVIENSAWESLVELAPVNRRAWVFQERLLSPRVLHFGYNQLAWECCEFQSSENHSNEQLAIVQTRRLKHLTPAVGCASREMRLKGILDPDLHLRNLYTYELWKTVVETYSQTQLTKFEDKLIALAGVAKLFQESLFKTEPGQKYVAGLWSNHLESQLLWCVKEACRGDGAFDNPARRHPEGGPSFSWASIDSPHGVTYNDVTDYRSPSDSTKELLFKAVDYSISLADPKNPFGMVTAGRLLLAPRHLRRIELYKLPVSRRVPFAWRLKIEPQPKRPKEYTNIYLDAPDSDVDIFRPDAQMYCMPAAHGERTVRKQDGYLYCLLLKYEASISYTSNKNGGKEGRYRAFRRVGIAKMSNMDERGQNALKEEGTREIIYLC</sequence>
<dbReference type="GO" id="GO:0005829">
    <property type="term" value="C:cytosol"/>
    <property type="evidence" value="ECO:0007669"/>
    <property type="project" value="TreeGrafter"/>
</dbReference>
<name>A0A8J2N7N8_9PLEO</name>
<dbReference type="GeneID" id="67019568"/>
<dbReference type="OrthoDB" id="10258062at2759"/>
<gene>
    <name evidence="5" type="ORF">ALTATR162_LOCUS7555</name>
</gene>
<evidence type="ECO:0008006" key="7">
    <source>
        <dbReference type="Google" id="ProtNLM"/>
    </source>
</evidence>
<dbReference type="FunFam" id="1.25.40.720:FF:000007">
    <property type="entry name" value="WGS project CABT00000000 data, contig 2.6"/>
    <property type="match status" value="1"/>
</dbReference>
<proteinExistence type="inferred from homology"/>
<dbReference type="InterPro" id="IPR038528">
    <property type="entry name" value="TEL2_C_sf"/>
</dbReference>
<dbReference type="GO" id="GO:0051083">
    <property type="term" value="P:'de novo' cotranslational protein folding"/>
    <property type="evidence" value="ECO:0007669"/>
    <property type="project" value="TreeGrafter"/>
</dbReference>
<organism evidence="5 6">
    <name type="scientific">Alternaria atra</name>
    <dbReference type="NCBI Taxonomy" id="119953"/>
    <lineage>
        <taxon>Eukaryota</taxon>
        <taxon>Fungi</taxon>
        <taxon>Dikarya</taxon>
        <taxon>Ascomycota</taxon>
        <taxon>Pezizomycotina</taxon>
        <taxon>Dothideomycetes</taxon>
        <taxon>Pleosporomycetidae</taxon>
        <taxon>Pleosporales</taxon>
        <taxon>Pleosporineae</taxon>
        <taxon>Pleosporaceae</taxon>
        <taxon>Alternaria</taxon>
        <taxon>Alternaria sect. Ulocladioides</taxon>
    </lineage>
</organism>
<evidence type="ECO:0000256" key="2">
    <source>
        <dbReference type="SAM" id="MobiDB-lite"/>
    </source>
</evidence>
<dbReference type="Pfam" id="PF10193">
    <property type="entry name" value="Telomere_reg-2"/>
    <property type="match status" value="1"/>
</dbReference>
<dbReference type="InterPro" id="IPR051970">
    <property type="entry name" value="TEL2_Regulation"/>
</dbReference>
<dbReference type="GO" id="GO:0042162">
    <property type="term" value="F:telomeric DNA binding"/>
    <property type="evidence" value="ECO:0007669"/>
    <property type="project" value="TreeGrafter"/>
</dbReference>
<feature type="region of interest" description="Disordered" evidence="2">
    <location>
        <begin position="559"/>
        <end position="580"/>
    </location>
</feature>
<dbReference type="InterPro" id="IPR019337">
    <property type="entry name" value="Telomere_length_regulation_dom"/>
</dbReference>
<dbReference type="Pfam" id="PF06985">
    <property type="entry name" value="HET"/>
    <property type="match status" value="1"/>
</dbReference>
<evidence type="ECO:0000259" key="3">
    <source>
        <dbReference type="Pfam" id="PF06985"/>
    </source>
</evidence>